<comment type="caution">
    <text evidence="3">The sequence shown here is derived from an EMBL/GenBank/DDBJ whole genome shotgun (WGS) entry which is preliminary data.</text>
</comment>
<dbReference type="Proteomes" id="UP000242525">
    <property type="component" value="Unassembled WGS sequence"/>
</dbReference>
<feature type="compositionally biased region" description="Low complexity" evidence="1">
    <location>
        <begin position="238"/>
        <end position="251"/>
    </location>
</feature>
<accession>A0A0J9XD25</accession>
<evidence type="ECO:0000256" key="1">
    <source>
        <dbReference type="SAM" id="MobiDB-lite"/>
    </source>
</evidence>
<dbReference type="EMBL" id="CCBN010000008">
    <property type="protein sequence ID" value="CDO54721.1"/>
    <property type="molecule type" value="Genomic_DNA"/>
</dbReference>
<protein>
    <submittedName>
        <fullName evidence="3">Uncharacterized protein</fullName>
    </submittedName>
</protein>
<keyword evidence="4" id="KW-1185">Reference proteome</keyword>
<keyword evidence="2" id="KW-1133">Transmembrane helix</keyword>
<feature type="compositionally biased region" description="Acidic residues" evidence="1">
    <location>
        <begin position="252"/>
        <end position="268"/>
    </location>
</feature>
<name>A0A0J9XD25_GEOCN</name>
<keyword evidence="2" id="KW-0812">Transmembrane</keyword>
<organism evidence="3 4">
    <name type="scientific">Geotrichum candidum</name>
    <name type="common">Oospora lactis</name>
    <name type="synonym">Dipodascus geotrichum</name>
    <dbReference type="NCBI Taxonomy" id="1173061"/>
    <lineage>
        <taxon>Eukaryota</taxon>
        <taxon>Fungi</taxon>
        <taxon>Dikarya</taxon>
        <taxon>Ascomycota</taxon>
        <taxon>Saccharomycotina</taxon>
        <taxon>Dipodascomycetes</taxon>
        <taxon>Dipodascales</taxon>
        <taxon>Dipodascaceae</taxon>
        <taxon>Geotrichum</taxon>
    </lineage>
</organism>
<evidence type="ECO:0000256" key="2">
    <source>
        <dbReference type="SAM" id="Phobius"/>
    </source>
</evidence>
<feature type="compositionally biased region" description="Basic residues" evidence="1">
    <location>
        <begin position="333"/>
        <end position="348"/>
    </location>
</feature>
<proteinExistence type="predicted"/>
<feature type="region of interest" description="Disordered" evidence="1">
    <location>
        <begin position="323"/>
        <end position="348"/>
    </location>
</feature>
<evidence type="ECO:0000313" key="4">
    <source>
        <dbReference type="Proteomes" id="UP000242525"/>
    </source>
</evidence>
<feature type="transmembrane region" description="Helical" evidence="2">
    <location>
        <begin position="366"/>
        <end position="387"/>
    </location>
</feature>
<sequence>MRKYKRTLPPLPGEVQSYFKDFTAKKHELIESIVEVNRNRVAAQRICYNMNSELYGRYNNPETLDSIRTGRAEVKATIEDIQRLLVSLNKEIGESYPQDVQHLFLQELRKSTTEFLSILSQTRQDMMDTCLQYVKYITKQYTVINPQMTIKKTKLFMSSSTYSLVLPHDTPEENAKVCPFYKEIVAEILFRREDMHFLLETVKVIDALMPSLKVIEDRFSVDGYAKAYRDEEEEIDSGSESSLSNSSSSSSSDEDDADGQLHDDDLDDEEDMVVAGQRIVKPSLARRIANLVFKSRYSRLDDSSIGYELTYRDNTEEPLIGPNFELFDPNARNNHRQGRSSGRRRRRRRRCCTGSSRKCVLSNWRLEFMVGVGLVLFTLTLVIILIFEMISS</sequence>
<reference evidence="3" key="1">
    <citation type="submission" date="2014-03" db="EMBL/GenBank/DDBJ databases">
        <authorList>
            <person name="Casaregola S."/>
        </authorList>
    </citation>
    <scope>NUCLEOTIDE SEQUENCE [LARGE SCALE GENOMIC DNA]</scope>
    <source>
        <strain evidence="3">CLIB 918</strain>
    </source>
</reference>
<feature type="region of interest" description="Disordered" evidence="1">
    <location>
        <begin position="230"/>
        <end position="268"/>
    </location>
</feature>
<evidence type="ECO:0000313" key="3">
    <source>
        <dbReference type="EMBL" id="CDO54721.1"/>
    </source>
</evidence>
<gene>
    <name evidence="3" type="ORF">BN980_GECA08s03695g</name>
</gene>
<dbReference type="AlphaFoldDB" id="A0A0J9XD25"/>
<keyword evidence="2" id="KW-0472">Membrane</keyword>